<evidence type="ECO:0000256" key="1">
    <source>
        <dbReference type="SAM" id="MobiDB-lite"/>
    </source>
</evidence>
<keyword evidence="2" id="KW-0472">Membrane</keyword>
<feature type="region of interest" description="Disordered" evidence="1">
    <location>
        <begin position="75"/>
        <end position="277"/>
    </location>
</feature>
<feature type="transmembrane region" description="Helical" evidence="2">
    <location>
        <begin position="27"/>
        <end position="45"/>
    </location>
</feature>
<sequence length="307" mass="33896">MACTEEGESSCSVESDDESDGALEGKWLGLCIGLFFFLIFLAWLCRTLSSPQRRLQLISKFHHCCKVKHPESPTVIYPSSNHNGNSTPRRHSSASSTASDIESPTTKQDSKPVIYYKPSRPSRSNEGFPRAGTSVPTELDHFGHYHTENEEDASEGNGTPQNGYLTVPERPRPRHARGMRKSRSSVSMTSCNLAPIQEVDDREDSDAIQRVRERVVDASREGQINSSPLGSRSHPDRLASLAVYSDEDDDYTDKNDENERKTTESAPETGVRGVEGNTEQVTLDIASKYGNGDVNFVHGSDDEESIG</sequence>
<proteinExistence type="predicted"/>
<comment type="caution">
    <text evidence="3">The sequence shown here is derived from an EMBL/GenBank/DDBJ whole genome shotgun (WGS) entry which is preliminary data.</text>
</comment>
<protein>
    <submittedName>
        <fullName evidence="3">Uncharacterized protein</fullName>
    </submittedName>
</protein>
<keyword evidence="2" id="KW-0812">Transmembrane</keyword>
<dbReference type="AlphaFoldDB" id="A0AAV4FN10"/>
<dbReference type="EMBL" id="BMAT01000847">
    <property type="protein sequence ID" value="GFR74416.1"/>
    <property type="molecule type" value="Genomic_DNA"/>
</dbReference>
<keyword evidence="2" id="KW-1133">Transmembrane helix</keyword>
<feature type="compositionally biased region" description="Basic and acidic residues" evidence="1">
    <location>
        <begin position="138"/>
        <end position="148"/>
    </location>
</feature>
<organism evidence="3 4">
    <name type="scientific">Elysia marginata</name>
    <dbReference type="NCBI Taxonomy" id="1093978"/>
    <lineage>
        <taxon>Eukaryota</taxon>
        <taxon>Metazoa</taxon>
        <taxon>Spiralia</taxon>
        <taxon>Lophotrochozoa</taxon>
        <taxon>Mollusca</taxon>
        <taxon>Gastropoda</taxon>
        <taxon>Heterobranchia</taxon>
        <taxon>Euthyneura</taxon>
        <taxon>Panpulmonata</taxon>
        <taxon>Sacoglossa</taxon>
        <taxon>Placobranchoidea</taxon>
        <taxon>Plakobranchidae</taxon>
        <taxon>Elysia</taxon>
    </lineage>
</organism>
<evidence type="ECO:0000313" key="4">
    <source>
        <dbReference type="Proteomes" id="UP000762676"/>
    </source>
</evidence>
<dbReference type="Proteomes" id="UP000762676">
    <property type="component" value="Unassembled WGS sequence"/>
</dbReference>
<name>A0AAV4FN10_9GAST</name>
<evidence type="ECO:0000313" key="3">
    <source>
        <dbReference type="EMBL" id="GFR74416.1"/>
    </source>
</evidence>
<gene>
    <name evidence="3" type="ORF">ElyMa_000429400</name>
</gene>
<reference evidence="3 4" key="1">
    <citation type="journal article" date="2021" name="Elife">
        <title>Chloroplast acquisition without the gene transfer in kleptoplastic sea slugs, Plakobranchus ocellatus.</title>
        <authorList>
            <person name="Maeda T."/>
            <person name="Takahashi S."/>
            <person name="Yoshida T."/>
            <person name="Shimamura S."/>
            <person name="Takaki Y."/>
            <person name="Nagai Y."/>
            <person name="Toyoda A."/>
            <person name="Suzuki Y."/>
            <person name="Arimoto A."/>
            <person name="Ishii H."/>
            <person name="Satoh N."/>
            <person name="Nishiyama T."/>
            <person name="Hasebe M."/>
            <person name="Maruyama T."/>
            <person name="Minagawa J."/>
            <person name="Obokata J."/>
            <person name="Shigenobu S."/>
        </authorList>
    </citation>
    <scope>NUCLEOTIDE SEQUENCE [LARGE SCALE GENOMIC DNA]</scope>
</reference>
<keyword evidence="4" id="KW-1185">Reference proteome</keyword>
<feature type="compositionally biased region" description="Basic and acidic residues" evidence="1">
    <location>
        <begin position="252"/>
        <end position="263"/>
    </location>
</feature>
<feature type="compositionally biased region" description="Basic and acidic residues" evidence="1">
    <location>
        <begin position="205"/>
        <end position="220"/>
    </location>
</feature>
<evidence type="ECO:0000256" key="2">
    <source>
        <dbReference type="SAM" id="Phobius"/>
    </source>
</evidence>
<accession>A0AAV4FN10</accession>
<feature type="compositionally biased region" description="Basic residues" evidence="1">
    <location>
        <begin position="172"/>
        <end position="183"/>
    </location>
</feature>